<evidence type="ECO:0000313" key="7">
    <source>
        <dbReference type="Proteomes" id="UP000204391"/>
    </source>
</evidence>
<reference evidence="6 7" key="1">
    <citation type="journal article" date="2003" name="Int. J. Syst. Evol. Microbiol.">
        <title>Virgibacillus carmonensis sp. nov., Virgibacillus necropolis sp. nov. and Virgibacillus picturae sp. nov., three novel species isolated from deteriorated mural paintings, transfer of the species of the genus salibacillus to Virgibacillus, as Virgibacillus marismortui comb. nov. and Virgibacillus salexigens comb. nov., and emended description of the genus Virgibacillus.</title>
        <authorList>
            <person name="Heyrman J."/>
            <person name="Logan N.A."/>
            <person name="Busse H.J."/>
            <person name="Balcaen A."/>
            <person name="Lebbe L."/>
            <person name="Rodriguez-Diaz M."/>
            <person name="Swings J."/>
            <person name="De Vos P."/>
        </authorList>
    </citation>
    <scope>NUCLEOTIDE SEQUENCE [LARGE SCALE GENOMIC DNA]</scope>
    <source>
        <strain evidence="6 7">LMG 19488</strain>
    </source>
</reference>
<dbReference type="GO" id="GO:0051287">
    <property type="term" value="F:NAD binding"/>
    <property type="evidence" value="ECO:0007669"/>
    <property type="project" value="InterPro"/>
</dbReference>
<dbReference type="InterPro" id="IPR017476">
    <property type="entry name" value="UDP-Glc/GDP-Man"/>
</dbReference>
<organism evidence="6 7">
    <name type="scientific">Virgibacillus necropolis</name>
    <dbReference type="NCBI Taxonomy" id="163877"/>
    <lineage>
        <taxon>Bacteria</taxon>
        <taxon>Bacillati</taxon>
        <taxon>Bacillota</taxon>
        <taxon>Bacilli</taxon>
        <taxon>Bacillales</taxon>
        <taxon>Bacillaceae</taxon>
        <taxon>Virgibacillus</taxon>
    </lineage>
</organism>
<dbReference type="KEGG" id="vne:CFK40_03995"/>
<dbReference type="GO" id="GO:0016616">
    <property type="term" value="F:oxidoreductase activity, acting on the CH-OH group of donors, NAD or NADP as acceptor"/>
    <property type="evidence" value="ECO:0007669"/>
    <property type="project" value="InterPro"/>
</dbReference>
<dbReference type="GO" id="GO:0016628">
    <property type="term" value="F:oxidoreductase activity, acting on the CH-CH group of donors, NAD or NADP as acceptor"/>
    <property type="evidence" value="ECO:0007669"/>
    <property type="project" value="InterPro"/>
</dbReference>
<dbReference type="PIRSF" id="PIRSF500136">
    <property type="entry name" value="UDP_ManNAc_DH"/>
    <property type="match status" value="1"/>
</dbReference>
<keyword evidence="2" id="KW-0560">Oxidoreductase</keyword>
<dbReference type="Pfam" id="PF03721">
    <property type="entry name" value="UDPG_MGDP_dh_N"/>
    <property type="match status" value="1"/>
</dbReference>
<dbReference type="PIRSF" id="PIRSF000124">
    <property type="entry name" value="UDPglc_GDPman_dh"/>
    <property type="match status" value="1"/>
</dbReference>
<evidence type="ECO:0000313" key="6">
    <source>
        <dbReference type="EMBL" id="ASN04227.1"/>
    </source>
</evidence>
<dbReference type="Proteomes" id="UP000204391">
    <property type="component" value="Chromosome"/>
</dbReference>
<dbReference type="PANTHER" id="PTHR43491:SF2">
    <property type="entry name" value="UDP-N-ACETYL-D-MANNOSAMINE DEHYDROGENASE"/>
    <property type="match status" value="1"/>
</dbReference>
<dbReference type="Pfam" id="PF00984">
    <property type="entry name" value="UDPG_MGDP_dh"/>
    <property type="match status" value="1"/>
</dbReference>
<feature type="domain" description="UDP-glucose/GDP-mannose dehydrogenase C-terminal" evidence="5">
    <location>
        <begin position="322"/>
        <end position="423"/>
    </location>
</feature>
<dbReference type="RefSeq" id="WP_089530803.1">
    <property type="nucleotide sequence ID" value="NZ_CP022437.1"/>
</dbReference>
<gene>
    <name evidence="6" type="ORF">CFK40_03995</name>
</gene>
<comment type="similarity">
    <text evidence="1 4">Belongs to the UDP-glucose/GDP-mannose dehydrogenase family.</text>
</comment>
<dbReference type="InterPro" id="IPR014027">
    <property type="entry name" value="UDP-Glc/GDP-Man_DH_C"/>
</dbReference>
<dbReference type="SUPFAM" id="SSF48179">
    <property type="entry name" value="6-phosphogluconate dehydrogenase C-terminal domain-like"/>
    <property type="match status" value="1"/>
</dbReference>
<evidence type="ECO:0000256" key="1">
    <source>
        <dbReference type="ARBA" id="ARBA00006601"/>
    </source>
</evidence>
<dbReference type="GO" id="GO:0000271">
    <property type="term" value="P:polysaccharide biosynthetic process"/>
    <property type="evidence" value="ECO:0007669"/>
    <property type="project" value="InterPro"/>
</dbReference>
<accession>A0A221M9A7</accession>
<evidence type="ECO:0000256" key="2">
    <source>
        <dbReference type="ARBA" id="ARBA00023002"/>
    </source>
</evidence>
<dbReference type="Pfam" id="PF03720">
    <property type="entry name" value="UDPG_MGDP_dh_C"/>
    <property type="match status" value="1"/>
</dbReference>
<evidence type="ECO:0000256" key="4">
    <source>
        <dbReference type="PIRNR" id="PIRNR000124"/>
    </source>
</evidence>
<dbReference type="EMBL" id="CP022437">
    <property type="protein sequence ID" value="ASN04227.1"/>
    <property type="molecule type" value="Genomic_DNA"/>
</dbReference>
<dbReference type="SUPFAM" id="SSF52413">
    <property type="entry name" value="UDP-glucose/GDP-mannose dehydrogenase C-terminal domain"/>
    <property type="match status" value="1"/>
</dbReference>
<dbReference type="AlphaFoldDB" id="A0A221M9A7"/>
<sequence>MSMFSKIKDKEEKVSVIGLGYVGFPLAIELAKKYDVVGFDTNIEKIEAYKKGIDVTQEVGDEAAKESTILLTNNQKELKNCRFHIVSVPTPINSDKTPNLTPIIEASKTVAKNLSKGSIVVYESTVYPGTTEEICIPILEEYSGLQFSEDFKVGYSPERINPGDKVNTLTKIKKIVSGSDEESLKVIFEVYDSIIEAGIHKAPTIKVAEAAKVIENSQRDINIAFMNELSMVFNKMNINTNDVLEAAGTKWNFLKFQPGLVGGHCIGVDPYYFTYKAEQLGYHSQIILSGRKINDEMGKYIATNVIKQIIQSGQPVKGSKVAIFGITFKENVSDVRNTKVIDIVEELKDYGVNVLVHDPIANNIEVKAQYKIDLVDKEDVTKVNAVVLAVPHKEFYSYYTSDYFDGLYAENRVLVDVKGVLNKLQFESRGYSYWSL</sequence>
<dbReference type="PANTHER" id="PTHR43491">
    <property type="entry name" value="UDP-N-ACETYL-D-MANNOSAMINE DEHYDROGENASE"/>
    <property type="match status" value="1"/>
</dbReference>
<dbReference type="SMART" id="SM00984">
    <property type="entry name" value="UDPG_MGDP_dh_C"/>
    <property type="match status" value="1"/>
</dbReference>
<dbReference type="SUPFAM" id="SSF51735">
    <property type="entry name" value="NAD(P)-binding Rossmann-fold domains"/>
    <property type="match status" value="1"/>
</dbReference>
<protein>
    <submittedName>
        <fullName evidence="6">UDP-N-acetyl-D-galactosamine dehydrogenase</fullName>
    </submittedName>
</protein>
<evidence type="ECO:0000259" key="5">
    <source>
        <dbReference type="SMART" id="SM00984"/>
    </source>
</evidence>
<keyword evidence="3" id="KW-0520">NAD</keyword>
<dbReference type="InterPro" id="IPR036220">
    <property type="entry name" value="UDP-Glc/GDP-Man_DH_C_sf"/>
</dbReference>
<proteinExistence type="inferred from homology"/>
<dbReference type="OrthoDB" id="9803238at2"/>
<dbReference type="InterPro" id="IPR028359">
    <property type="entry name" value="UDP_ManNAc/GlcNAc_DH"/>
</dbReference>
<keyword evidence="7" id="KW-1185">Reference proteome</keyword>
<dbReference type="InterPro" id="IPR014026">
    <property type="entry name" value="UDP-Glc/GDP-Man_DH_dimer"/>
</dbReference>
<dbReference type="InterPro" id="IPR008927">
    <property type="entry name" value="6-PGluconate_DH-like_C_sf"/>
</dbReference>
<dbReference type="InterPro" id="IPR036291">
    <property type="entry name" value="NAD(P)-bd_dom_sf"/>
</dbReference>
<evidence type="ECO:0000256" key="3">
    <source>
        <dbReference type="ARBA" id="ARBA00023027"/>
    </source>
</evidence>
<name>A0A221M9A7_9BACI</name>
<dbReference type="InterPro" id="IPR001732">
    <property type="entry name" value="UDP-Glc/GDP-Man_DH_N"/>
</dbReference>
<dbReference type="NCBIfam" id="TIGR03026">
    <property type="entry name" value="NDP-sugDHase"/>
    <property type="match status" value="1"/>
</dbReference>
<dbReference type="Gene3D" id="3.40.50.720">
    <property type="entry name" value="NAD(P)-binding Rossmann-like Domain"/>
    <property type="match status" value="2"/>
</dbReference>